<keyword evidence="2" id="KW-0472">Membrane</keyword>
<sequence length="75" mass="9107">MKNLGDTIIFSLTVVLFIIGVHLTMTWGIRYAYECFMLSLGLLFLYRYRQTRRKEKEKEEMDTKKKPRSKKTKRR</sequence>
<keyword evidence="4" id="KW-1185">Reference proteome</keyword>
<keyword evidence="2" id="KW-0812">Transmembrane</keyword>
<comment type="caution">
    <text evidence="3">The sequence shown here is derived from an EMBL/GenBank/DDBJ whole genome shotgun (WGS) entry which is preliminary data.</text>
</comment>
<dbReference type="STRING" id="1563681.BFP71_04835"/>
<feature type="region of interest" description="Disordered" evidence="1">
    <location>
        <begin position="53"/>
        <end position="75"/>
    </location>
</feature>
<protein>
    <submittedName>
        <fullName evidence="3">Uncharacterized protein</fullName>
    </submittedName>
</protein>
<evidence type="ECO:0000256" key="1">
    <source>
        <dbReference type="SAM" id="MobiDB-lite"/>
    </source>
</evidence>
<feature type="transmembrane region" description="Helical" evidence="2">
    <location>
        <begin position="31"/>
        <end position="48"/>
    </location>
</feature>
<feature type="transmembrane region" description="Helical" evidence="2">
    <location>
        <begin position="7"/>
        <end position="25"/>
    </location>
</feature>
<dbReference type="EMBL" id="MDGQ01000003">
    <property type="protein sequence ID" value="OEK06987.1"/>
    <property type="molecule type" value="Genomic_DNA"/>
</dbReference>
<reference evidence="3 4" key="1">
    <citation type="submission" date="2016-08" db="EMBL/GenBank/DDBJ databases">
        <title>Draft genome of Fabibacter sp. strain SK-8.</title>
        <authorList>
            <person name="Wong S.-K."/>
            <person name="Hamasaki K."/>
            <person name="Yoshizawa S."/>
        </authorList>
    </citation>
    <scope>NUCLEOTIDE SEQUENCE [LARGE SCALE GENOMIC DNA]</scope>
    <source>
        <strain evidence="3 4">SK-8</strain>
    </source>
</reference>
<gene>
    <name evidence="3" type="ORF">BFP71_04835</name>
</gene>
<dbReference type="AlphaFoldDB" id="A0A1E5T6R0"/>
<proteinExistence type="predicted"/>
<dbReference type="OrthoDB" id="983125at2"/>
<dbReference type="Proteomes" id="UP000095552">
    <property type="component" value="Unassembled WGS sequence"/>
</dbReference>
<feature type="compositionally biased region" description="Basic and acidic residues" evidence="1">
    <location>
        <begin position="54"/>
        <end position="64"/>
    </location>
</feature>
<evidence type="ECO:0000313" key="3">
    <source>
        <dbReference type="EMBL" id="OEK06987.1"/>
    </source>
</evidence>
<organism evidence="3 4">
    <name type="scientific">Roseivirga misakiensis</name>
    <dbReference type="NCBI Taxonomy" id="1563681"/>
    <lineage>
        <taxon>Bacteria</taxon>
        <taxon>Pseudomonadati</taxon>
        <taxon>Bacteroidota</taxon>
        <taxon>Cytophagia</taxon>
        <taxon>Cytophagales</taxon>
        <taxon>Roseivirgaceae</taxon>
        <taxon>Roseivirga</taxon>
    </lineage>
</organism>
<keyword evidence="2" id="KW-1133">Transmembrane helix</keyword>
<accession>A0A1E5T6R0</accession>
<name>A0A1E5T6R0_9BACT</name>
<feature type="compositionally biased region" description="Basic residues" evidence="1">
    <location>
        <begin position="65"/>
        <end position="75"/>
    </location>
</feature>
<evidence type="ECO:0000256" key="2">
    <source>
        <dbReference type="SAM" id="Phobius"/>
    </source>
</evidence>
<evidence type="ECO:0000313" key="4">
    <source>
        <dbReference type="Proteomes" id="UP000095552"/>
    </source>
</evidence>